<accession>A0A371AQX3</accession>
<dbReference type="RefSeq" id="WP_115483139.1">
    <property type="nucleotide sequence ID" value="NZ_QRCT01000050.1"/>
</dbReference>
<feature type="transmembrane region" description="Helical" evidence="1">
    <location>
        <begin position="135"/>
        <end position="165"/>
    </location>
</feature>
<evidence type="ECO:0000256" key="1">
    <source>
        <dbReference type="SAM" id="Phobius"/>
    </source>
</evidence>
<proteinExistence type="predicted"/>
<dbReference type="AlphaFoldDB" id="A0A371AQX3"/>
<reference evidence="2 3" key="1">
    <citation type="submission" date="2018-07" db="EMBL/GenBank/DDBJ databases">
        <title>Anaerosacharophilus polymeroproducens gen. nov. sp. nov., an anaerobic bacterium isolated from salt field.</title>
        <authorList>
            <person name="Kim W."/>
            <person name="Yang S.-H."/>
            <person name="Oh J."/>
            <person name="Lee J.-H."/>
            <person name="Kwon K.K."/>
        </authorList>
    </citation>
    <scope>NUCLEOTIDE SEQUENCE [LARGE SCALE GENOMIC DNA]</scope>
    <source>
        <strain evidence="2 3">MCWD5</strain>
    </source>
</reference>
<dbReference type="Pfam" id="PF12730">
    <property type="entry name" value="ABC2_membrane_4"/>
    <property type="match status" value="1"/>
</dbReference>
<dbReference type="Proteomes" id="UP000255036">
    <property type="component" value="Unassembled WGS sequence"/>
</dbReference>
<keyword evidence="3" id="KW-1185">Reference proteome</keyword>
<dbReference type="PANTHER" id="PTHR37305:SF1">
    <property type="entry name" value="MEMBRANE PROTEIN"/>
    <property type="match status" value="1"/>
</dbReference>
<gene>
    <name evidence="2" type="ORF">DWV06_15695</name>
</gene>
<organism evidence="2 3">
    <name type="scientific">Anaerosacchariphilus polymeriproducens</name>
    <dbReference type="NCBI Taxonomy" id="1812858"/>
    <lineage>
        <taxon>Bacteria</taxon>
        <taxon>Bacillati</taxon>
        <taxon>Bacillota</taxon>
        <taxon>Clostridia</taxon>
        <taxon>Lachnospirales</taxon>
        <taxon>Lachnospiraceae</taxon>
        <taxon>Anaerosacchariphilus</taxon>
    </lineage>
</organism>
<feature type="transmembrane region" description="Helical" evidence="1">
    <location>
        <begin position="18"/>
        <end position="38"/>
    </location>
</feature>
<dbReference type="PANTHER" id="PTHR37305">
    <property type="entry name" value="INTEGRAL MEMBRANE PROTEIN-RELATED"/>
    <property type="match status" value="1"/>
</dbReference>
<protein>
    <submittedName>
        <fullName evidence="2">ABC transporter permease</fullName>
    </submittedName>
</protein>
<comment type="caution">
    <text evidence="2">The sequence shown here is derived from an EMBL/GenBank/DDBJ whole genome shotgun (WGS) entry which is preliminary data.</text>
</comment>
<keyword evidence="1" id="KW-1133">Transmembrane helix</keyword>
<evidence type="ECO:0000313" key="3">
    <source>
        <dbReference type="Proteomes" id="UP000255036"/>
    </source>
</evidence>
<keyword evidence="1" id="KW-0812">Transmembrane</keyword>
<dbReference type="EMBL" id="QRCT01000050">
    <property type="protein sequence ID" value="RDU21976.1"/>
    <property type="molecule type" value="Genomic_DNA"/>
</dbReference>
<feature type="transmembrane region" description="Helical" evidence="1">
    <location>
        <begin position="230"/>
        <end position="253"/>
    </location>
</feature>
<dbReference type="OrthoDB" id="1707305at2"/>
<feature type="transmembrane region" description="Helical" evidence="1">
    <location>
        <begin position="172"/>
        <end position="190"/>
    </location>
</feature>
<sequence length="259" mass="28976">MSNYIKSEFYRNINSKSIWILIGIFSMLIVLMNVVLAISNQQIENFPYATTAFSFGMVSADTSSLIFITFIIVSIVFGDENKHNTLKNVVSYGITRKQIILGKIITAIFFSLVCLLIVLLFYISSAYLLLQNSGIAAFHVFLIAILSSLPSCVAVLILIIALFLIIDNSMTASMICFSIIILIPTVFSLVGRKVEIFRQICRWLPYCLLKEVDYSSINNTYSGIWDTPEGLARCIAAGILWSLIFGAFGLIVFKKKELK</sequence>
<name>A0A371AQX3_9FIRM</name>
<evidence type="ECO:0000313" key="2">
    <source>
        <dbReference type="EMBL" id="RDU21976.1"/>
    </source>
</evidence>
<feature type="transmembrane region" description="Helical" evidence="1">
    <location>
        <begin position="99"/>
        <end position="123"/>
    </location>
</feature>
<keyword evidence="1" id="KW-0472">Membrane</keyword>
<feature type="transmembrane region" description="Helical" evidence="1">
    <location>
        <begin position="58"/>
        <end position="78"/>
    </location>
</feature>